<reference evidence="1 2" key="1">
    <citation type="submission" date="2010-01" db="EMBL/GenBank/DDBJ databases">
        <authorList>
            <person name="Weinstock G."/>
            <person name="Sodergren E."/>
            <person name="Clifton S."/>
            <person name="Fulton L."/>
            <person name="Fulton B."/>
            <person name="Courtney L."/>
            <person name="Fronick C."/>
            <person name="Harrison M."/>
            <person name="Strong C."/>
            <person name="Farmer C."/>
            <person name="Delahaunty K."/>
            <person name="Markovic C."/>
            <person name="Hall O."/>
            <person name="Minx P."/>
            <person name="Tomlinson C."/>
            <person name="Mitreva M."/>
            <person name="Nelson J."/>
            <person name="Hou S."/>
            <person name="Wollam A."/>
            <person name="Pepin K.H."/>
            <person name="Johnson M."/>
            <person name="Bhonagiri V."/>
            <person name="Nash W.E."/>
            <person name="Warren W."/>
            <person name="Chinwalla A."/>
            <person name="Mardis E.R."/>
            <person name="Wilson R.K."/>
        </authorList>
    </citation>
    <scope>NUCLEOTIDE SEQUENCE [LARGE SCALE GENOMIC DNA]</scope>
    <source>
        <strain evidence="1 2">NJ9703</strain>
    </source>
</reference>
<evidence type="ECO:0000313" key="2">
    <source>
        <dbReference type="Proteomes" id="UP000004621"/>
    </source>
</evidence>
<protein>
    <submittedName>
        <fullName evidence="1">Uncharacterized protein</fullName>
    </submittedName>
</protein>
<dbReference type="AlphaFoldDB" id="A0A9W5N0E0"/>
<proteinExistence type="predicted"/>
<dbReference type="EMBL" id="ACEO02000001">
    <property type="protein sequence ID" value="EFC53165.1"/>
    <property type="molecule type" value="Genomic_DNA"/>
</dbReference>
<gene>
    <name evidence="1" type="ORF">NEISUBOT_03164</name>
</gene>
<accession>A0A9W5N0E0</accession>
<name>A0A9W5N0E0_NEISU</name>
<evidence type="ECO:0000313" key="1">
    <source>
        <dbReference type="EMBL" id="EFC53165.1"/>
    </source>
</evidence>
<sequence length="39" mass="4279">MMTAITTAFISFSVVSDGLLCKNRQSSVYILQINIITQA</sequence>
<dbReference type="Proteomes" id="UP000004621">
    <property type="component" value="Unassembled WGS sequence"/>
</dbReference>
<comment type="caution">
    <text evidence="1">The sequence shown here is derived from an EMBL/GenBank/DDBJ whole genome shotgun (WGS) entry which is preliminary data.</text>
</comment>
<organism evidence="1 2">
    <name type="scientific">Neisseria subflava NJ9703</name>
    <dbReference type="NCBI Taxonomy" id="546268"/>
    <lineage>
        <taxon>Bacteria</taxon>
        <taxon>Pseudomonadati</taxon>
        <taxon>Pseudomonadota</taxon>
        <taxon>Betaproteobacteria</taxon>
        <taxon>Neisseriales</taxon>
        <taxon>Neisseriaceae</taxon>
        <taxon>Neisseria</taxon>
    </lineage>
</organism>